<name>A0ABD0RLH7_CIRMR</name>
<dbReference type="Proteomes" id="UP001529510">
    <property type="component" value="Unassembled WGS sequence"/>
</dbReference>
<feature type="non-terminal residue" evidence="2">
    <location>
        <position position="64"/>
    </location>
</feature>
<organism evidence="2 3">
    <name type="scientific">Cirrhinus mrigala</name>
    <name type="common">Mrigala</name>
    <dbReference type="NCBI Taxonomy" id="683832"/>
    <lineage>
        <taxon>Eukaryota</taxon>
        <taxon>Metazoa</taxon>
        <taxon>Chordata</taxon>
        <taxon>Craniata</taxon>
        <taxon>Vertebrata</taxon>
        <taxon>Euteleostomi</taxon>
        <taxon>Actinopterygii</taxon>
        <taxon>Neopterygii</taxon>
        <taxon>Teleostei</taxon>
        <taxon>Ostariophysi</taxon>
        <taxon>Cypriniformes</taxon>
        <taxon>Cyprinidae</taxon>
        <taxon>Labeoninae</taxon>
        <taxon>Labeonini</taxon>
        <taxon>Cirrhinus</taxon>
    </lineage>
</organism>
<reference evidence="2 3" key="1">
    <citation type="submission" date="2024-05" db="EMBL/GenBank/DDBJ databases">
        <title>Genome sequencing and assembly of Indian major carp, Cirrhinus mrigala (Hamilton, 1822).</title>
        <authorList>
            <person name="Mohindra V."/>
            <person name="Chowdhury L.M."/>
            <person name="Lal K."/>
            <person name="Jena J.K."/>
        </authorList>
    </citation>
    <scope>NUCLEOTIDE SEQUENCE [LARGE SCALE GENOMIC DNA]</scope>
    <source>
        <strain evidence="2">CM1030</strain>
        <tissue evidence="2">Blood</tissue>
    </source>
</reference>
<evidence type="ECO:0000313" key="3">
    <source>
        <dbReference type="Proteomes" id="UP001529510"/>
    </source>
</evidence>
<evidence type="ECO:0000256" key="1">
    <source>
        <dbReference type="SAM" id="MobiDB-lite"/>
    </source>
</evidence>
<accession>A0ABD0RLH7</accession>
<evidence type="ECO:0000313" key="2">
    <source>
        <dbReference type="EMBL" id="KAL0199382.1"/>
    </source>
</evidence>
<keyword evidence="3" id="KW-1185">Reference proteome</keyword>
<feature type="compositionally biased region" description="Basic and acidic residues" evidence="1">
    <location>
        <begin position="53"/>
        <end position="64"/>
    </location>
</feature>
<gene>
    <name evidence="2" type="ORF">M9458_007922</name>
</gene>
<feature type="region of interest" description="Disordered" evidence="1">
    <location>
        <begin position="37"/>
        <end position="64"/>
    </location>
</feature>
<sequence length="64" mass="7347">NELYPNNPPAGPLFESHHLETDELKCLSLFFSIPPPNPSLIKVDQQNRAKPLKIPEEQPEEQRD</sequence>
<protein>
    <submittedName>
        <fullName evidence="2">Uncharacterized protein</fullName>
    </submittedName>
</protein>
<dbReference type="EMBL" id="JAMKFB020000003">
    <property type="protein sequence ID" value="KAL0199382.1"/>
    <property type="molecule type" value="Genomic_DNA"/>
</dbReference>
<feature type="non-terminal residue" evidence="2">
    <location>
        <position position="1"/>
    </location>
</feature>
<dbReference type="AlphaFoldDB" id="A0ABD0RLH7"/>
<proteinExistence type="predicted"/>
<comment type="caution">
    <text evidence="2">The sequence shown here is derived from an EMBL/GenBank/DDBJ whole genome shotgun (WGS) entry which is preliminary data.</text>
</comment>